<dbReference type="Proteomes" id="UP000676246">
    <property type="component" value="Unassembled WGS sequence"/>
</dbReference>
<dbReference type="InterPro" id="IPR023210">
    <property type="entry name" value="NADP_OxRdtase_dom"/>
</dbReference>
<organism evidence="3 4">
    <name type="scientific">Ideonella alba</name>
    <dbReference type="NCBI Taxonomy" id="2824118"/>
    <lineage>
        <taxon>Bacteria</taxon>
        <taxon>Pseudomonadati</taxon>
        <taxon>Pseudomonadota</taxon>
        <taxon>Betaproteobacteria</taxon>
        <taxon>Burkholderiales</taxon>
        <taxon>Sphaerotilaceae</taxon>
        <taxon>Ideonella</taxon>
    </lineage>
</organism>
<accession>A0A940YBT0</accession>
<dbReference type="PANTHER" id="PTHR43625">
    <property type="entry name" value="AFLATOXIN B1 ALDEHYDE REDUCTASE"/>
    <property type="match status" value="1"/>
</dbReference>
<dbReference type="EMBL" id="JAGQDD010000002">
    <property type="protein sequence ID" value="MBQ0929802.1"/>
    <property type="molecule type" value="Genomic_DNA"/>
</dbReference>
<feature type="domain" description="NADP-dependent oxidoreductase" evidence="2">
    <location>
        <begin position="13"/>
        <end position="307"/>
    </location>
</feature>
<evidence type="ECO:0000259" key="2">
    <source>
        <dbReference type="Pfam" id="PF00248"/>
    </source>
</evidence>
<dbReference type="SUPFAM" id="SSF51430">
    <property type="entry name" value="NAD(P)-linked oxidoreductase"/>
    <property type="match status" value="1"/>
</dbReference>
<keyword evidence="4" id="KW-1185">Reference proteome</keyword>
<dbReference type="PROSITE" id="PS51257">
    <property type="entry name" value="PROKAR_LIPOPROTEIN"/>
    <property type="match status" value="1"/>
</dbReference>
<keyword evidence="1" id="KW-0560">Oxidoreductase</keyword>
<dbReference type="AlphaFoldDB" id="A0A940YBT0"/>
<name>A0A940YBT0_9BURK</name>
<dbReference type="PANTHER" id="PTHR43625:SF40">
    <property type="entry name" value="ALDO-KETO REDUCTASE YAKC [NADP(+)]"/>
    <property type="match status" value="1"/>
</dbReference>
<dbReference type="RefSeq" id="WP_210852050.1">
    <property type="nucleotide sequence ID" value="NZ_JAGQDD010000002.1"/>
</dbReference>
<evidence type="ECO:0000256" key="1">
    <source>
        <dbReference type="ARBA" id="ARBA00023002"/>
    </source>
</evidence>
<dbReference type="GO" id="GO:0016491">
    <property type="term" value="F:oxidoreductase activity"/>
    <property type="evidence" value="ECO:0007669"/>
    <property type="project" value="UniProtKB-KW"/>
</dbReference>
<evidence type="ECO:0000313" key="3">
    <source>
        <dbReference type="EMBL" id="MBQ0929802.1"/>
    </source>
</evidence>
<sequence length="333" mass="35953">MHTRPLGPFQVSAIGLGCMNLSHAYGQPPSAEAGRELLARALDLGCTLFDTAALYGFGANEELVGPVLQAHRSRITLCSKGGMAGVQFPDGVKRVIDGRPEAIRRNCEDSLRRLGTDVIDLYYLHRWDKQVPIEESVGEMSRLVAEGKVRTLGLSEVSAATLRRAHAVHPITALQTEYSLWTRNPEIAVLDTCRELGVAFVAFSPVARGFLGTLSDVSGFDAKDIRRSMPRFTPGNYAANRALLTPVQALADGRGVTVAQLALAWLLHRGEHIIPIPGTTSVAHLEDNLAAADLALSADEMALLDGAINQRTVQGTRYNSATQAEIDTEEFSV</sequence>
<comment type="caution">
    <text evidence="3">The sequence shown here is derived from an EMBL/GenBank/DDBJ whole genome shotgun (WGS) entry which is preliminary data.</text>
</comment>
<reference evidence="3 4" key="1">
    <citation type="submission" date="2021-04" db="EMBL/GenBank/DDBJ databases">
        <title>The genome sequence of Ideonella sp. 3Y2.</title>
        <authorList>
            <person name="Liu Y."/>
        </authorList>
    </citation>
    <scope>NUCLEOTIDE SEQUENCE [LARGE SCALE GENOMIC DNA]</scope>
    <source>
        <strain evidence="3 4">3Y2</strain>
    </source>
</reference>
<protein>
    <submittedName>
        <fullName evidence="3">Aldo/keto reductase</fullName>
    </submittedName>
</protein>
<dbReference type="InterPro" id="IPR036812">
    <property type="entry name" value="NAD(P)_OxRdtase_dom_sf"/>
</dbReference>
<gene>
    <name evidence="3" type="ORF">KAK03_04820</name>
</gene>
<dbReference type="GO" id="GO:0005737">
    <property type="term" value="C:cytoplasm"/>
    <property type="evidence" value="ECO:0007669"/>
    <property type="project" value="TreeGrafter"/>
</dbReference>
<evidence type="ECO:0000313" key="4">
    <source>
        <dbReference type="Proteomes" id="UP000676246"/>
    </source>
</evidence>
<dbReference type="Gene3D" id="3.20.20.100">
    <property type="entry name" value="NADP-dependent oxidoreductase domain"/>
    <property type="match status" value="1"/>
</dbReference>
<proteinExistence type="predicted"/>
<dbReference type="InterPro" id="IPR050791">
    <property type="entry name" value="Aldo-Keto_reductase"/>
</dbReference>
<dbReference type="Pfam" id="PF00248">
    <property type="entry name" value="Aldo_ket_red"/>
    <property type="match status" value="1"/>
</dbReference>